<gene>
    <name evidence="1" type="ORF">QFZ56_003810</name>
</gene>
<comment type="caution">
    <text evidence="1">The sequence shown here is derived from an EMBL/GenBank/DDBJ whole genome shotgun (WGS) entry which is preliminary data.</text>
</comment>
<dbReference type="EMBL" id="JAUSYA010000001">
    <property type="protein sequence ID" value="MDQ0684847.1"/>
    <property type="molecule type" value="Genomic_DNA"/>
</dbReference>
<evidence type="ECO:0000313" key="1">
    <source>
        <dbReference type="EMBL" id="MDQ0684847.1"/>
    </source>
</evidence>
<organism evidence="1 2">
    <name type="scientific">Streptomyces achromogenes</name>
    <dbReference type="NCBI Taxonomy" id="67255"/>
    <lineage>
        <taxon>Bacteria</taxon>
        <taxon>Bacillati</taxon>
        <taxon>Actinomycetota</taxon>
        <taxon>Actinomycetes</taxon>
        <taxon>Kitasatosporales</taxon>
        <taxon>Streptomycetaceae</taxon>
        <taxon>Streptomyces</taxon>
    </lineage>
</organism>
<evidence type="ECO:0000313" key="2">
    <source>
        <dbReference type="Proteomes" id="UP001243364"/>
    </source>
</evidence>
<dbReference type="Proteomes" id="UP001243364">
    <property type="component" value="Unassembled WGS sequence"/>
</dbReference>
<reference evidence="1 2" key="1">
    <citation type="submission" date="2023-07" db="EMBL/GenBank/DDBJ databases">
        <title>Comparative genomics of wheat-associated soil bacteria to identify genetic determinants of phenazine resistance.</title>
        <authorList>
            <person name="Mouncey N."/>
        </authorList>
    </citation>
    <scope>NUCLEOTIDE SEQUENCE [LARGE SCALE GENOMIC DNA]</scope>
    <source>
        <strain evidence="1 2">W4I19-2</strain>
    </source>
</reference>
<proteinExistence type="predicted"/>
<keyword evidence="2" id="KW-1185">Reference proteome</keyword>
<protein>
    <submittedName>
        <fullName evidence="1">Uncharacterized protein</fullName>
    </submittedName>
</protein>
<sequence length="31" mass="3374">MRRPDTRLIAYLTVLGLLAVALVWGITNSGC</sequence>
<accession>A0ABU0Q2G0</accession>
<name>A0ABU0Q2G0_STRAH</name>